<dbReference type="Gene3D" id="3.40.5.10">
    <property type="entry name" value="Ribosomal protein L9, N-terminal domain"/>
    <property type="match status" value="1"/>
</dbReference>
<dbReference type="SUPFAM" id="SSF55653">
    <property type="entry name" value="Ribosomal protein L9 C-domain"/>
    <property type="match status" value="1"/>
</dbReference>
<dbReference type="PROSITE" id="PS00651">
    <property type="entry name" value="RIBOSOMAL_L9"/>
    <property type="match status" value="1"/>
</dbReference>
<dbReference type="RefSeq" id="WP_349638625.1">
    <property type="nucleotide sequence ID" value="NZ_CP090958.1"/>
</dbReference>
<dbReference type="InterPro" id="IPR020070">
    <property type="entry name" value="Ribosomal_bL9_N"/>
</dbReference>
<evidence type="ECO:0000256" key="3">
    <source>
        <dbReference type="ARBA" id="ARBA00022884"/>
    </source>
</evidence>
<keyword evidence="5 7" id="KW-0687">Ribonucleoprotein</keyword>
<dbReference type="InterPro" id="IPR000244">
    <property type="entry name" value="Ribosomal_bL9"/>
</dbReference>
<comment type="function">
    <text evidence="7">Binds to the 23S rRNA.</text>
</comment>
<evidence type="ECO:0000256" key="6">
    <source>
        <dbReference type="ARBA" id="ARBA00035292"/>
    </source>
</evidence>
<reference evidence="9 10" key="1">
    <citation type="submission" date="2023-05" db="EMBL/GenBank/DDBJ databases">
        <title>Lithophilousrod everest ZFBP1038 complete genpme.</title>
        <authorList>
            <person name="Tian M."/>
        </authorList>
    </citation>
    <scope>NUCLEOTIDE SEQUENCE [LARGE SCALE GENOMIC DNA]</scope>
    <source>
        <strain evidence="9 10">ZFBP1038</strain>
    </source>
</reference>
<protein>
    <recommendedName>
        <fullName evidence="6 7">Large ribosomal subunit protein bL9</fullName>
    </recommendedName>
</protein>
<organism evidence="9 10">
    <name type="scientific">Saxibacter everestensis</name>
    <dbReference type="NCBI Taxonomy" id="2909229"/>
    <lineage>
        <taxon>Bacteria</taxon>
        <taxon>Bacillati</taxon>
        <taxon>Actinomycetota</taxon>
        <taxon>Actinomycetes</taxon>
        <taxon>Micrococcales</taxon>
        <taxon>Brevibacteriaceae</taxon>
        <taxon>Saxibacter</taxon>
    </lineage>
</organism>
<dbReference type="SUPFAM" id="SSF55658">
    <property type="entry name" value="L9 N-domain-like"/>
    <property type="match status" value="1"/>
</dbReference>
<feature type="domain" description="Ribosomal protein L9" evidence="8">
    <location>
        <begin position="14"/>
        <end position="41"/>
    </location>
</feature>
<accession>A0ABY8QSA7</accession>
<dbReference type="HAMAP" id="MF_00503">
    <property type="entry name" value="Ribosomal_bL9"/>
    <property type="match status" value="1"/>
</dbReference>
<dbReference type="GO" id="GO:0005840">
    <property type="term" value="C:ribosome"/>
    <property type="evidence" value="ECO:0007669"/>
    <property type="project" value="UniProtKB-KW"/>
</dbReference>
<evidence type="ECO:0000256" key="1">
    <source>
        <dbReference type="ARBA" id="ARBA00010605"/>
    </source>
</evidence>
<dbReference type="PANTHER" id="PTHR21368">
    <property type="entry name" value="50S RIBOSOMAL PROTEIN L9"/>
    <property type="match status" value="1"/>
</dbReference>
<keyword evidence="10" id="KW-1185">Reference proteome</keyword>
<sequence length="150" mass="15886">MAKLILTHEVTGLGTPGDVVEVKNGYARNYLVPRGFAVAWSKGGEKQIGSIRAARKAREVANLDDAKALKATLEAKSVKLAAKAGDNGRLFGTVTPTLVAEAVEAASGTKIDRRKVEIPAHIKTLGNYQATVRVHEDVLATIDLEVVAGE</sequence>
<keyword evidence="2 7" id="KW-0699">rRNA-binding</keyword>
<dbReference type="InterPro" id="IPR036935">
    <property type="entry name" value="Ribosomal_bL9_N_sf"/>
</dbReference>
<dbReference type="Proteomes" id="UP001209083">
    <property type="component" value="Chromosome"/>
</dbReference>
<evidence type="ECO:0000256" key="4">
    <source>
        <dbReference type="ARBA" id="ARBA00022980"/>
    </source>
</evidence>
<proteinExistence type="inferred from homology"/>
<dbReference type="Pfam" id="PF03948">
    <property type="entry name" value="Ribosomal_L9_C"/>
    <property type="match status" value="1"/>
</dbReference>
<dbReference type="NCBIfam" id="TIGR00158">
    <property type="entry name" value="L9"/>
    <property type="match status" value="1"/>
</dbReference>
<keyword evidence="4 7" id="KW-0689">Ribosomal protein</keyword>
<dbReference type="InterPro" id="IPR009027">
    <property type="entry name" value="Ribosomal_bL9/RNase_H1_N"/>
</dbReference>
<dbReference type="EMBL" id="CP090958">
    <property type="protein sequence ID" value="WGW11832.1"/>
    <property type="molecule type" value="Genomic_DNA"/>
</dbReference>
<evidence type="ECO:0000256" key="5">
    <source>
        <dbReference type="ARBA" id="ARBA00023274"/>
    </source>
</evidence>
<dbReference type="Gene3D" id="3.10.430.100">
    <property type="entry name" value="Ribosomal protein L9, C-terminal domain"/>
    <property type="match status" value="1"/>
</dbReference>
<evidence type="ECO:0000256" key="7">
    <source>
        <dbReference type="HAMAP-Rule" id="MF_00503"/>
    </source>
</evidence>
<evidence type="ECO:0000313" key="10">
    <source>
        <dbReference type="Proteomes" id="UP001209083"/>
    </source>
</evidence>
<gene>
    <name evidence="7 9" type="primary">rplI</name>
    <name evidence="9" type="ORF">LWF01_17350</name>
</gene>
<evidence type="ECO:0000313" key="9">
    <source>
        <dbReference type="EMBL" id="WGW11832.1"/>
    </source>
</evidence>
<evidence type="ECO:0000256" key="2">
    <source>
        <dbReference type="ARBA" id="ARBA00022730"/>
    </source>
</evidence>
<dbReference type="InterPro" id="IPR036791">
    <property type="entry name" value="Ribosomal_bL9_C_sf"/>
</dbReference>
<comment type="similarity">
    <text evidence="1 7">Belongs to the bacterial ribosomal protein bL9 family.</text>
</comment>
<keyword evidence="3 7" id="KW-0694">RNA-binding</keyword>
<dbReference type="InterPro" id="IPR020069">
    <property type="entry name" value="Ribosomal_bL9_C"/>
</dbReference>
<dbReference type="InterPro" id="IPR020594">
    <property type="entry name" value="Ribosomal_bL9_bac/chp"/>
</dbReference>
<evidence type="ECO:0000259" key="8">
    <source>
        <dbReference type="PROSITE" id="PS00651"/>
    </source>
</evidence>
<name>A0ABY8QSA7_9MICO</name>
<dbReference type="Pfam" id="PF01281">
    <property type="entry name" value="Ribosomal_L9_N"/>
    <property type="match status" value="1"/>
</dbReference>